<dbReference type="AlphaFoldDB" id="D6RPN3"/>
<dbReference type="KEGG" id="cci:CC1G_15184"/>
<sequence length="123" mass="14106">MRRLLSGRKDPFVKENLLHKLGDLAVALQRNRNIVATLHWRPRVRQLFLKKNASLQHSGREGASRPSRTMFPTLLLATVPKRFRRWQPWGDGLTIWADWMGTCVASKPALRDLPPSTIGWNDG</sequence>
<evidence type="ECO:0000313" key="2">
    <source>
        <dbReference type="Proteomes" id="UP000001861"/>
    </source>
</evidence>
<gene>
    <name evidence="1" type="ORF">CC1G_15184</name>
</gene>
<name>D6RPN3_COPC7</name>
<dbReference type="Proteomes" id="UP000001861">
    <property type="component" value="Unassembled WGS sequence"/>
</dbReference>
<dbReference type="VEuPathDB" id="FungiDB:CC1G_15184"/>
<dbReference type="GeneID" id="9380052"/>
<protein>
    <submittedName>
        <fullName evidence="1">Uncharacterized protein</fullName>
    </submittedName>
</protein>
<dbReference type="HOGENOM" id="CLU_2015160_0_0_1"/>
<accession>D6RPN3</accession>
<reference evidence="1 2" key="1">
    <citation type="journal article" date="2010" name="Proc. Natl. Acad. Sci. U.S.A.">
        <title>Insights into evolution of multicellular fungi from the assembled chromosomes of the mushroom Coprinopsis cinerea (Coprinus cinereus).</title>
        <authorList>
            <person name="Stajich J.E."/>
            <person name="Wilke S.K."/>
            <person name="Ahren D."/>
            <person name="Au C.H."/>
            <person name="Birren B.W."/>
            <person name="Borodovsky M."/>
            <person name="Burns C."/>
            <person name="Canback B."/>
            <person name="Casselton L.A."/>
            <person name="Cheng C.K."/>
            <person name="Deng J."/>
            <person name="Dietrich F.S."/>
            <person name="Fargo D.C."/>
            <person name="Farman M.L."/>
            <person name="Gathman A.C."/>
            <person name="Goldberg J."/>
            <person name="Guigo R."/>
            <person name="Hoegger P.J."/>
            <person name="Hooker J.B."/>
            <person name="Huggins A."/>
            <person name="James T.Y."/>
            <person name="Kamada T."/>
            <person name="Kilaru S."/>
            <person name="Kodira C."/>
            <person name="Kues U."/>
            <person name="Kupfer D."/>
            <person name="Kwan H.S."/>
            <person name="Lomsadze A."/>
            <person name="Li W."/>
            <person name="Lilly W.W."/>
            <person name="Ma L.J."/>
            <person name="Mackey A.J."/>
            <person name="Manning G."/>
            <person name="Martin F."/>
            <person name="Muraguchi H."/>
            <person name="Natvig D.O."/>
            <person name="Palmerini H."/>
            <person name="Ramesh M.A."/>
            <person name="Rehmeyer C.J."/>
            <person name="Roe B.A."/>
            <person name="Shenoy N."/>
            <person name="Stanke M."/>
            <person name="Ter-Hovhannisyan V."/>
            <person name="Tunlid A."/>
            <person name="Velagapudi R."/>
            <person name="Vision T.J."/>
            <person name="Zeng Q."/>
            <person name="Zolan M.E."/>
            <person name="Pukkila P.J."/>
        </authorList>
    </citation>
    <scope>NUCLEOTIDE SEQUENCE [LARGE SCALE GENOMIC DNA]</scope>
    <source>
        <strain evidence="2">Okayama-7 / 130 / ATCC MYA-4618 / FGSC 9003</strain>
    </source>
</reference>
<comment type="caution">
    <text evidence="1">The sequence shown here is derived from an EMBL/GenBank/DDBJ whole genome shotgun (WGS) entry which is preliminary data.</text>
</comment>
<dbReference type="EMBL" id="AACS02000009">
    <property type="protein sequence ID" value="EFI27053.1"/>
    <property type="molecule type" value="Genomic_DNA"/>
</dbReference>
<dbReference type="InParanoid" id="D6RPN3"/>
<organism evidence="1 2">
    <name type="scientific">Coprinopsis cinerea (strain Okayama-7 / 130 / ATCC MYA-4618 / FGSC 9003)</name>
    <name type="common">Inky cap fungus</name>
    <name type="synonym">Hormographiella aspergillata</name>
    <dbReference type="NCBI Taxonomy" id="240176"/>
    <lineage>
        <taxon>Eukaryota</taxon>
        <taxon>Fungi</taxon>
        <taxon>Dikarya</taxon>
        <taxon>Basidiomycota</taxon>
        <taxon>Agaricomycotina</taxon>
        <taxon>Agaricomycetes</taxon>
        <taxon>Agaricomycetidae</taxon>
        <taxon>Agaricales</taxon>
        <taxon>Agaricineae</taxon>
        <taxon>Psathyrellaceae</taxon>
        <taxon>Coprinopsis</taxon>
    </lineage>
</organism>
<keyword evidence="2" id="KW-1185">Reference proteome</keyword>
<evidence type="ECO:0000313" key="1">
    <source>
        <dbReference type="EMBL" id="EFI27053.1"/>
    </source>
</evidence>
<dbReference type="RefSeq" id="XP_002910547.1">
    <property type="nucleotide sequence ID" value="XM_002910501.1"/>
</dbReference>
<proteinExistence type="predicted"/>